<dbReference type="InterPro" id="IPR009045">
    <property type="entry name" value="Zn_M74/Hedgehog-like"/>
</dbReference>
<dbReference type="Proteomes" id="UP000188879">
    <property type="component" value="Unassembled WGS sequence"/>
</dbReference>
<protein>
    <recommendedName>
        <fullName evidence="5">Peptidoglycan-binding protein</fullName>
    </recommendedName>
</protein>
<dbReference type="EMBL" id="MLCO01000001">
    <property type="protein sequence ID" value="ONG59169.1"/>
    <property type="molecule type" value="Genomic_DNA"/>
</dbReference>
<accession>A0A1V2H958</accession>
<evidence type="ECO:0000313" key="4">
    <source>
        <dbReference type="Proteomes" id="UP000188879"/>
    </source>
</evidence>
<dbReference type="InterPro" id="IPR036365">
    <property type="entry name" value="PGBD-like_sf"/>
</dbReference>
<evidence type="ECO:0008006" key="5">
    <source>
        <dbReference type="Google" id="ProtNLM"/>
    </source>
</evidence>
<organism evidence="3 4">
    <name type="scientific">Teichococcus deserti</name>
    <dbReference type="NCBI Taxonomy" id="1817963"/>
    <lineage>
        <taxon>Bacteria</taxon>
        <taxon>Pseudomonadati</taxon>
        <taxon>Pseudomonadota</taxon>
        <taxon>Alphaproteobacteria</taxon>
        <taxon>Acetobacterales</taxon>
        <taxon>Roseomonadaceae</taxon>
        <taxon>Roseomonas</taxon>
    </lineage>
</organism>
<dbReference type="Gene3D" id="1.10.101.10">
    <property type="entry name" value="PGBD-like superfamily/PGBD"/>
    <property type="match status" value="1"/>
</dbReference>
<dbReference type="Pfam" id="PF13539">
    <property type="entry name" value="Peptidase_M15_4"/>
    <property type="match status" value="1"/>
</dbReference>
<feature type="domain" description="Peptidoglycan binding-like" evidence="1">
    <location>
        <begin position="202"/>
        <end position="257"/>
    </location>
</feature>
<dbReference type="GO" id="GO:0008233">
    <property type="term" value="F:peptidase activity"/>
    <property type="evidence" value="ECO:0007669"/>
    <property type="project" value="InterPro"/>
</dbReference>
<comment type="caution">
    <text evidence="3">The sequence shown here is derived from an EMBL/GenBank/DDBJ whole genome shotgun (WGS) entry which is preliminary data.</text>
</comment>
<keyword evidence="4" id="KW-1185">Reference proteome</keyword>
<reference evidence="3 4" key="1">
    <citation type="submission" date="2016-10" db="EMBL/GenBank/DDBJ databases">
        <title>Draft Genome sequence of Roseomonas sp. strain M3.</title>
        <authorList>
            <person name="Subhash Y."/>
            <person name="Lee S."/>
        </authorList>
    </citation>
    <scope>NUCLEOTIDE SEQUENCE [LARGE SCALE GENOMIC DNA]</scope>
    <source>
        <strain evidence="3 4">M3</strain>
    </source>
</reference>
<dbReference type="SUPFAM" id="SSF55166">
    <property type="entry name" value="Hedgehog/DD-peptidase"/>
    <property type="match status" value="1"/>
</dbReference>
<dbReference type="SUPFAM" id="SSF47090">
    <property type="entry name" value="PGBD-like"/>
    <property type="match status" value="1"/>
</dbReference>
<dbReference type="RefSeq" id="WP_076955396.1">
    <property type="nucleotide sequence ID" value="NZ_MLCO01000001.1"/>
</dbReference>
<sequence>MPPAYSDLVALPDPANAAGVDSAKQKTMLSLLGNPRSPLPQDCGLEPSNPLIKSLIVKAHVGPFTARGLAPAVESLTAVMADIKSAHPDLHDRLGNMGMLCVRHVRGNPQAISNHSWGTAIDLTIDGKLDARGDGRVQHGLTLLAPIFNRRKWFWGAAFGTEDGMHFEASDGLVREWAAAGHFGEVATLAAPKPVVLGVGDRGPAVIALQDKLNKAGQPLLRDGIFGRDTEAAVMRFQAASDLVVDGVVGPATLAKLA</sequence>
<dbReference type="InterPro" id="IPR002477">
    <property type="entry name" value="Peptidoglycan-bd-like"/>
</dbReference>
<proteinExistence type="predicted"/>
<feature type="domain" description="Peptidase M15C" evidence="2">
    <location>
        <begin position="107"/>
        <end position="168"/>
    </location>
</feature>
<dbReference type="InterPro" id="IPR039561">
    <property type="entry name" value="Peptidase_M15C"/>
</dbReference>
<evidence type="ECO:0000313" key="3">
    <source>
        <dbReference type="EMBL" id="ONG59169.1"/>
    </source>
</evidence>
<dbReference type="InterPro" id="IPR036366">
    <property type="entry name" value="PGBDSf"/>
</dbReference>
<gene>
    <name evidence="3" type="ORF">BKE38_00405</name>
</gene>
<evidence type="ECO:0000259" key="2">
    <source>
        <dbReference type="Pfam" id="PF13539"/>
    </source>
</evidence>
<dbReference type="OrthoDB" id="3809801at2"/>
<dbReference type="Pfam" id="PF01471">
    <property type="entry name" value="PG_binding_1"/>
    <property type="match status" value="1"/>
</dbReference>
<dbReference type="Gene3D" id="3.30.1380.10">
    <property type="match status" value="1"/>
</dbReference>
<name>A0A1V2H958_9PROT</name>
<dbReference type="AlphaFoldDB" id="A0A1V2H958"/>
<evidence type="ECO:0000259" key="1">
    <source>
        <dbReference type="Pfam" id="PF01471"/>
    </source>
</evidence>